<keyword evidence="10" id="KW-1185">Reference proteome</keyword>
<evidence type="ECO:0000256" key="6">
    <source>
        <dbReference type="ARBA" id="ARBA00023242"/>
    </source>
</evidence>
<protein>
    <submittedName>
        <fullName evidence="9">Uncharacterized protein</fullName>
    </submittedName>
</protein>
<evidence type="ECO:0000256" key="4">
    <source>
        <dbReference type="ARBA" id="ARBA00022801"/>
    </source>
</evidence>
<evidence type="ECO:0000256" key="5">
    <source>
        <dbReference type="ARBA" id="ARBA00022821"/>
    </source>
</evidence>
<keyword evidence="4" id="KW-0378">Hydrolase</keyword>
<feature type="domain" description="EDS1 EP" evidence="8">
    <location>
        <begin position="337"/>
        <end position="461"/>
    </location>
</feature>
<dbReference type="GO" id="GO:0006952">
    <property type="term" value="P:defense response"/>
    <property type="evidence" value="ECO:0007669"/>
    <property type="project" value="UniProtKB-KW"/>
</dbReference>
<dbReference type="InterPro" id="IPR041266">
    <property type="entry name" value="EDS1_EP"/>
</dbReference>
<dbReference type="InterPro" id="IPR044603">
    <property type="entry name" value="SAG101-like"/>
</dbReference>
<dbReference type="AlphaFoldDB" id="A0AA86SAR1"/>
<dbReference type="InterPro" id="IPR029058">
    <property type="entry name" value="AB_hydrolase_fold"/>
</dbReference>
<evidence type="ECO:0000259" key="7">
    <source>
        <dbReference type="Pfam" id="PF01764"/>
    </source>
</evidence>
<evidence type="ECO:0000259" key="8">
    <source>
        <dbReference type="Pfam" id="PF18117"/>
    </source>
</evidence>
<dbReference type="PANTHER" id="PTHR46898">
    <property type="entry name" value="SENESCENCE-ASSOCIATED CARBOXYLESTERASE 101"/>
    <property type="match status" value="1"/>
</dbReference>
<keyword evidence="3" id="KW-0963">Cytoplasm</keyword>
<evidence type="ECO:0000256" key="1">
    <source>
        <dbReference type="ARBA" id="ARBA00004123"/>
    </source>
</evidence>
<gene>
    <name evidence="9" type="ORF">AYBTSS11_LOCUS12336</name>
</gene>
<comment type="subcellular location">
    <subcellularLocation>
        <location evidence="2">Cytoplasm</location>
    </subcellularLocation>
    <subcellularLocation>
        <location evidence="1">Nucleus</location>
    </subcellularLocation>
</comment>
<name>A0AA86SAR1_9FABA</name>
<evidence type="ECO:0000256" key="2">
    <source>
        <dbReference type="ARBA" id="ARBA00004496"/>
    </source>
</evidence>
<dbReference type="Gramene" id="rna-AYBTSS11_LOCUS12336">
    <property type="protein sequence ID" value="CAJ1946828.1"/>
    <property type="gene ID" value="gene-AYBTSS11_LOCUS12336"/>
</dbReference>
<dbReference type="InterPro" id="IPR002921">
    <property type="entry name" value="Fungal_lipase-type"/>
</dbReference>
<dbReference type="Pfam" id="PF18117">
    <property type="entry name" value="EDS1_EP"/>
    <property type="match status" value="1"/>
</dbReference>
<dbReference type="PANTHER" id="PTHR46898:SF3">
    <property type="entry name" value="FUNGAL LIPASE-LIKE DOMAIN-CONTAINING PROTEIN"/>
    <property type="match status" value="1"/>
</dbReference>
<reference evidence="9" key="1">
    <citation type="submission" date="2023-10" db="EMBL/GenBank/DDBJ databases">
        <authorList>
            <person name="Domelevo Entfellner J.-B."/>
        </authorList>
    </citation>
    <scope>NUCLEOTIDE SEQUENCE</scope>
</reference>
<sequence length="471" mass="53713">MELASFVTSSVLLQKSWGVITSRYAGIISIQGEGLSWKIYEEPDPGLTIIAFEVMQQISSNHQDSPMVPSRAFPENIFYLFDFLFTKKTPFSVNKTAISLCYENYEKLAELLSEANRSHCLIVTGHALGGPIASLFTLALTNSIDHRKKLPLCITFGSPLVGDKTLQEAISLSSTWNSCFLHVVSSTDQVCKILNPHTSAYMPFGTFLFCSEINSTCFESPESALKLLVRSINDQNQEFQPIDYGKIVENLYNKAICKDFTPVGMDLTHPNSPRISIFLQLCAALGLTPDMKQQQQQNTEMNTLAIKMEKLEEKFVCQKRMKFYSSKLLNEVFWSRHRNIGYYDSYKNMDSQGRKETVELCKMLRNHWEKMVEEAFKKGKRGYAVFQSRWLYAAYMRMVEPLAIAEYYIDGGKYYVNNRPKHFLELEQWLDESTKEGTIEAKTGTLGAAILTPENSCYFLECIEKALVSRQ</sequence>
<keyword evidence="6" id="KW-0539">Nucleus</keyword>
<dbReference type="Gene3D" id="3.40.50.1820">
    <property type="entry name" value="alpha/beta hydrolase"/>
    <property type="match status" value="1"/>
</dbReference>
<evidence type="ECO:0000313" key="9">
    <source>
        <dbReference type="EMBL" id="CAJ1946828.1"/>
    </source>
</evidence>
<dbReference type="Proteomes" id="UP001189624">
    <property type="component" value="Chromosome 4"/>
</dbReference>
<dbReference type="EMBL" id="OY731401">
    <property type="protein sequence ID" value="CAJ1946828.1"/>
    <property type="molecule type" value="Genomic_DNA"/>
</dbReference>
<feature type="domain" description="Fungal lipase-type" evidence="7">
    <location>
        <begin position="101"/>
        <end position="193"/>
    </location>
</feature>
<keyword evidence="5" id="KW-0611">Plant defense</keyword>
<dbReference type="GO" id="GO:0005737">
    <property type="term" value="C:cytoplasm"/>
    <property type="evidence" value="ECO:0007669"/>
    <property type="project" value="UniProtKB-SubCell"/>
</dbReference>
<dbReference type="Pfam" id="PF01764">
    <property type="entry name" value="Lipase_3"/>
    <property type="match status" value="1"/>
</dbReference>
<dbReference type="GO" id="GO:0052689">
    <property type="term" value="F:carboxylic ester hydrolase activity"/>
    <property type="evidence" value="ECO:0007669"/>
    <property type="project" value="InterPro"/>
</dbReference>
<accession>A0AA86SAR1</accession>
<evidence type="ECO:0000313" key="10">
    <source>
        <dbReference type="Proteomes" id="UP001189624"/>
    </source>
</evidence>
<dbReference type="SUPFAM" id="SSF53474">
    <property type="entry name" value="alpha/beta-Hydrolases"/>
    <property type="match status" value="1"/>
</dbReference>
<evidence type="ECO:0000256" key="3">
    <source>
        <dbReference type="ARBA" id="ARBA00022490"/>
    </source>
</evidence>
<dbReference type="GO" id="GO:0005634">
    <property type="term" value="C:nucleus"/>
    <property type="evidence" value="ECO:0007669"/>
    <property type="project" value="UniProtKB-SubCell"/>
</dbReference>
<organism evidence="9 10">
    <name type="scientific">Sphenostylis stenocarpa</name>
    <dbReference type="NCBI Taxonomy" id="92480"/>
    <lineage>
        <taxon>Eukaryota</taxon>
        <taxon>Viridiplantae</taxon>
        <taxon>Streptophyta</taxon>
        <taxon>Embryophyta</taxon>
        <taxon>Tracheophyta</taxon>
        <taxon>Spermatophyta</taxon>
        <taxon>Magnoliopsida</taxon>
        <taxon>eudicotyledons</taxon>
        <taxon>Gunneridae</taxon>
        <taxon>Pentapetalae</taxon>
        <taxon>rosids</taxon>
        <taxon>fabids</taxon>
        <taxon>Fabales</taxon>
        <taxon>Fabaceae</taxon>
        <taxon>Papilionoideae</taxon>
        <taxon>50 kb inversion clade</taxon>
        <taxon>NPAAA clade</taxon>
        <taxon>indigoferoid/millettioid clade</taxon>
        <taxon>Phaseoleae</taxon>
        <taxon>Sphenostylis</taxon>
    </lineage>
</organism>
<dbReference type="GO" id="GO:0006629">
    <property type="term" value="P:lipid metabolic process"/>
    <property type="evidence" value="ECO:0007669"/>
    <property type="project" value="InterPro"/>
</dbReference>
<proteinExistence type="predicted"/>